<dbReference type="OrthoDB" id="43728at2157"/>
<dbReference type="GeneID" id="65562710"/>
<reference evidence="2" key="1">
    <citation type="journal article" date="2021" name="Environ. Microbiol.">
        <title>New insights into the diversity and evolution of the archaeal mobilome from three complete genomes of Saccharolobus shibatae.</title>
        <authorList>
            <person name="Medvedeva S."/>
            <person name="Brandt D."/>
            <person name="Cvirkaite-Krupovic V."/>
            <person name="Liu Y."/>
            <person name="Severinov K."/>
            <person name="Ishino S."/>
            <person name="Ishino Y."/>
            <person name="Prangishvili D."/>
            <person name="Kalinowski J."/>
            <person name="Krupovic M."/>
        </authorList>
    </citation>
    <scope>NUCLEOTIDE SEQUENCE</scope>
    <source>
        <strain evidence="2">B12</strain>
    </source>
</reference>
<organism evidence="2 3">
    <name type="scientific">Saccharolobus shibatae (strain ATCC 51178 / DSM 5389 / JCM 8931 / NBRC 15437 / B12)</name>
    <name type="common">Sulfolobus shibatae</name>
    <dbReference type="NCBI Taxonomy" id="523848"/>
    <lineage>
        <taxon>Archaea</taxon>
        <taxon>Thermoproteota</taxon>
        <taxon>Thermoprotei</taxon>
        <taxon>Sulfolobales</taxon>
        <taxon>Sulfolobaceae</taxon>
        <taxon>Saccharolobus</taxon>
    </lineage>
</organism>
<dbReference type="RefSeq" id="WP_218267243.1">
    <property type="nucleotide sequence ID" value="NZ_CP077717.1"/>
</dbReference>
<dbReference type="EMBL" id="CP077717">
    <property type="protein sequence ID" value="QXJ28253.1"/>
    <property type="molecule type" value="Genomic_DNA"/>
</dbReference>
<accession>A0A8F5BN67</accession>
<name>A0A8F5BN67_SACSH</name>
<evidence type="ECO:0000256" key="1">
    <source>
        <dbReference type="SAM" id="Phobius"/>
    </source>
</evidence>
<feature type="transmembrane region" description="Helical" evidence="1">
    <location>
        <begin position="20"/>
        <end position="37"/>
    </location>
</feature>
<sequence length="147" mass="17145">MIVRFLFFLRRDLLTMREIYQLLLVGIISFLVIITAVSRLYVLLVPIVLFSIYLIIESRIPEIKDLKSFYRYVEKVYGRDFAAIIRKKYNIIQGDLTLAYFPSSIKDNTVVISNNHLILKLNSKVLVLSKYEGVDYLIEMIKDNASS</sequence>
<keyword evidence="1" id="KW-0812">Transmembrane</keyword>
<keyword evidence="1" id="KW-0472">Membrane</keyword>
<gene>
    <name evidence="2" type="ORF">J5U23_01121</name>
</gene>
<protein>
    <submittedName>
        <fullName evidence="2">Uncharacterized protein</fullName>
    </submittedName>
</protein>
<dbReference type="AlphaFoldDB" id="A0A8F5BN67"/>
<keyword evidence="1" id="KW-1133">Transmembrane helix</keyword>
<proteinExistence type="predicted"/>
<dbReference type="Proteomes" id="UP000694018">
    <property type="component" value="Chromosome"/>
</dbReference>
<evidence type="ECO:0000313" key="3">
    <source>
        <dbReference type="Proteomes" id="UP000694018"/>
    </source>
</evidence>
<evidence type="ECO:0000313" key="2">
    <source>
        <dbReference type="EMBL" id="QXJ28253.1"/>
    </source>
</evidence>
<dbReference type="KEGG" id="sshi:J5U23_01121"/>